<reference evidence="1 2" key="1">
    <citation type="submission" date="2015-09" db="EMBL/GenBank/DDBJ databases">
        <authorList>
            <consortium name="Swine Surveillance"/>
        </authorList>
    </citation>
    <scope>NUCLEOTIDE SEQUENCE [LARGE SCALE GENOMIC DNA]</scope>
    <source>
        <strain evidence="1 2">CECT 8383</strain>
    </source>
</reference>
<dbReference type="EMBL" id="CYSF01000002">
    <property type="protein sequence ID" value="CUH83091.1"/>
    <property type="molecule type" value="Genomic_DNA"/>
</dbReference>
<organism evidence="1 2">
    <name type="scientific">Thalassovita mediterranea</name>
    <dbReference type="NCBI Taxonomy" id="340021"/>
    <lineage>
        <taxon>Bacteria</taxon>
        <taxon>Pseudomonadati</taxon>
        <taxon>Pseudomonadota</taxon>
        <taxon>Alphaproteobacteria</taxon>
        <taxon>Rhodobacterales</taxon>
        <taxon>Roseobacteraceae</taxon>
        <taxon>Thalassovita</taxon>
    </lineage>
</organism>
<sequence>MCLLLDAADHDKRFTKIGLCMTGRMAQRHEHLLAGPLPVSNVILDDGVAAIKTALVPQPLENTLGGVTLLARAAPVFSKPLVHLAGERIQLRAPDRRCPPISRRFRIGQHLRNTVPADPKIPGNLTPAQSILEMSVTHLQIQVHGVYPQALPKSERAKVDDFYAARDNTMPSLPWPSIAPPFTGALQAGQFCELDGTEIFSCTLKGGTRGVELCNAVWADGTKAAYGFFKSNGTVEKEILQDMATLTAMPWNGMGNFMNESVTFDGGGGYAYEVWWGSERTAGATEMGGINVLKDGALIADIPCDAGSVNSDLTSLIELIEAAQ</sequence>
<protein>
    <submittedName>
        <fullName evidence="1">Uncharacterized protein</fullName>
    </submittedName>
</protein>
<keyword evidence="2" id="KW-1185">Reference proteome</keyword>
<gene>
    <name evidence="1" type="ORF">TM5383_00273</name>
</gene>
<evidence type="ECO:0000313" key="1">
    <source>
        <dbReference type="EMBL" id="CUH83091.1"/>
    </source>
</evidence>
<dbReference type="STRING" id="340021.TM5383_00273"/>
<dbReference type="AlphaFoldDB" id="A0A0N7M1E6"/>
<name>A0A0N7M1E6_9RHOB</name>
<proteinExistence type="predicted"/>
<accession>A0A0N7M1E6</accession>
<evidence type="ECO:0000313" key="2">
    <source>
        <dbReference type="Proteomes" id="UP000051681"/>
    </source>
</evidence>
<dbReference type="Proteomes" id="UP000051681">
    <property type="component" value="Unassembled WGS sequence"/>
</dbReference>